<evidence type="ECO:0000313" key="1">
    <source>
        <dbReference type="EMBL" id="RDH39940.1"/>
    </source>
</evidence>
<name>A0A370CH88_9COXI</name>
<gene>
    <name evidence="1" type="ORF">CFE62_006440</name>
</gene>
<organism evidence="1 2">
    <name type="scientific">Candidatus Aquirickettsiella gammari</name>
    <dbReference type="NCBI Taxonomy" id="2016198"/>
    <lineage>
        <taxon>Bacteria</taxon>
        <taxon>Pseudomonadati</taxon>
        <taxon>Pseudomonadota</taxon>
        <taxon>Gammaproteobacteria</taxon>
        <taxon>Legionellales</taxon>
        <taxon>Coxiellaceae</taxon>
        <taxon>Candidatus Aquirickettsiella</taxon>
    </lineage>
</organism>
<reference evidence="1 2" key="2">
    <citation type="journal article" date="2018" name="J. Invertebr. Pathol.">
        <title>'Candidatus Aquirickettsiella gammari' (Gammaproteobacteria: Legionellales: Coxiellaceae): A bacterial pathogen of the freshwater crustacean Gammarus fossarum (Malacostraca: Amphipoda).</title>
        <authorList>
            <person name="Bojko J."/>
            <person name="Dunn A.M."/>
            <person name="Stebbing P.D."/>
            <person name="van Aerle R."/>
            <person name="Bacela-Spychalska K."/>
            <person name="Bean T.P."/>
            <person name="Urrutia A."/>
            <person name="Stentiford G.D."/>
        </authorList>
    </citation>
    <scope>NUCLEOTIDE SEQUENCE [LARGE SCALE GENOMIC DNA]</scope>
    <source>
        <strain evidence="1">RA15029</strain>
    </source>
</reference>
<keyword evidence="2" id="KW-1185">Reference proteome</keyword>
<evidence type="ECO:0000313" key="2">
    <source>
        <dbReference type="Proteomes" id="UP000226429"/>
    </source>
</evidence>
<protein>
    <submittedName>
        <fullName evidence="1">Uncharacterized protein</fullName>
    </submittedName>
</protein>
<reference evidence="1 2" key="1">
    <citation type="journal article" date="2017" name="Int. J. Syst. Evol. Microbiol.">
        <title>Aquarickettsiella crustaci n. gen. n. sp. (Gammaproteobacteria: Legionellales: Coxiellaceae); a bacterial pathogen of the freshwater crustacean: Gammarus fossarum (Malacostraca: Amphipoda).</title>
        <authorList>
            <person name="Bojko J."/>
            <person name="Dunn A.M."/>
            <person name="Stebbing P.D."/>
            <person name="Van Aerle R."/>
            <person name="Bacela-Spychalska K."/>
            <person name="Bean T.P."/>
            <person name="Stentiford G.D."/>
        </authorList>
    </citation>
    <scope>NUCLEOTIDE SEQUENCE [LARGE SCALE GENOMIC DNA]</scope>
    <source>
        <strain evidence="1">RA15029</strain>
    </source>
</reference>
<accession>A0A370CH88</accession>
<sequence length="215" mass="25118">MDGSSNSSDARKKLVLDNAKLICCCFLPNLNAEYLTKQENLVEVSKTMKGDLEEAFENAKKNLQELRYNNRIFFSYLGLLNNLSLSETHSDYQKLQDLKDEANRFRNKDKFEFSFYQKECKIHYAYAKALMEKSDSEINLDEKLVLLRKAENALLVYGANDERGNKLLRAINPGQAKPADYINVLEFNKYWMTKLREIIDCRILYNQPLNLSMKR</sequence>
<dbReference type="AlphaFoldDB" id="A0A370CH88"/>
<comment type="caution">
    <text evidence="1">The sequence shown here is derived from an EMBL/GenBank/DDBJ whole genome shotgun (WGS) entry which is preliminary data.</text>
</comment>
<dbReference type="Proteomes" id="UP000226429">
    <property type="component" value="Unassembled WGS sequence"/>
</dbReference>
<dbReference type="EMBL" id="NMOS02000025">
    <property type="protein sequence ID" value="RDH39940.1"/>
    <property type="molecule type" value="Genomic_DNA"/>
</dbReference>
<proteinExistence type="predicted"/>